<protein>
    <submittedName>
        <fullName evidence="1">Uncharacterized protein</fullName>
    </submittedName>
</protein>
<dbReference type="Proteomes" id="UP001239111">
    <property type="component" value="Chromosome 4"/>
</dbReference>
<dbReference type="EMBL" id="CM056744">
    <property type="protein sequence ID" value="KAJ8664670.1"/>
    <property type="molecule type" value="Genomic_DNA"/>
</dbReference>
<sequence>MDWFTSLYDLMFKNPNSLAKYAQNENFLKVIETIRSRRGYPLFGDMIKRQYDRGCRRLLVLEPAKVALNVVTGVNWPYCCCEAILSNLSDENLRDLIKCTSIGGRTNQQSLGNPSRSCVITEPPSKMSRIQE</sequence>
<keyword evidence="2" id="KW-1185">Reference proteome</keyword>
<accession>A0ACC2N0K1</accession>
<evidence type="ECO:0000313" key="2">
    <source>
        <dbReference type="Proteomes" id="UP001239111"/>
    </source>
</evidence>
<proteinExistence type="predicted"/>
<comment type="caution">
    <text evidence="1">The sequence shown here is derived from an EMBL/GenBank/DDBJ whole genome shotgun (WGS) entry which is preliminary data.</text>
</comment>
<gene>
    <name evidence="1" type="ORF">QAD02_006332</name>
</gene>
<evidence type="ECO:0000313" key="1">
    <source>
        <dbReference type="EMBL" id="KAJ8664670.1"/>
    </source>
</evidence>
<name>A0ACC2N0K1_9HYME</name>
<reference evidence="1" key="1">
    <citation type="submission" date="2023-04" db="EMBL/GenBank/DDBJ databases">
        <title>A chromosome-level genome assembly of the parasitoid wasp Eretmocerus hayati.</title>
        <authorList>
            <person name="Zhong Y."/>
            <person name="Liu S."/>
            <person name="Liu Y."/>
        </authorList>
    </citation>
    <scope>NUCLEOTIDE SEQUENCE</scope>
    <source>
        <strain evidence="1">ZJU_SS_LIU_2023</strain>
    </source>
</reference>
<organism evidence="1 2">
    <name type="scientific">Eretmocerus hayati</name>
    <dbReference type="NCBI Taxonomy" id="131215"/>
    <lineage>
        <taxon>Eukaryota</taxon>
        <taxon>Metazoa</taxon>
        <taxon>Ecdysozoa</taxon>
        <taxon>Arthropoda</taxon>
        <taxon>Hexapoda</taxon>
        <taxon>Insecta</taxon>
        <taxon>Pterygota</taxon>
        <taxon>Neoptera</taxon>
        <taxon>Endopterygota</taxon>
        <taxon>Hymenoptera</taxon>
        <taxon>Apocrita</taxon>
        <taxon>Proctotrupomorpha</taxon>
        <taxon>Chalcidoidea</taxon>
        <taxon>Aphelinidae</taxon>
        <taxon>Aphelininae</taxon>
        <taxon>Eretmocerus</taxon>
    </lineage>
</organism>